<comment type="caution">
    <text evidence="1">The sequence shown here is derived from an EMBL/GenBank/DDBJ whole genome shotgun (WGS) entry which is preliminary data.</text>
</comment>
<gene>
    <name evidence="1" type="ORF">S06H3_05756</name>
</gene>
<organism evidence="1">
    <name type="scientific">marine sediment metagenome</name>
    <dbReference type="NCBI Taxonomy" id="412755"/>
    <lineage>
        <taxon>unclassified sequences</taxon>
        <taxon>metagenomes</taxon>
        <taxon>ecological metagenomes</taxon>
    </lineage>
</organism>
<sequence>MTKPKFTNWWQLHNFLLEQKKQVEKSKGDRRKIDNILFVSSTVKIRIEYSHYSASEVLRLRMDAKAGDILRRNFETWLFFIRSSLDCLAQLIKEICHLELIDREVDILRVINKLNNHKNLQSLCRFLKKAIDNSEKTWFWHLNQLRNVVTHRRVVPMMQYEYIGMPTPKRNDLRFTLEKPCDFKSFVNKPELGFGNYAEDKFNKVYEVVEKVCEILYAELNAGNIKIMS</sequence>
<accession>X1J653</accession>
<dbReference type="AlphaFoldDB" id="X1J653"/>
<dbReference type="EMBL" id="BARV01002166">
    <property type="protein sequence ID" value="GAH90196.1"/>
    <property type="molecule type" value="Genomic_DNA"/>
</dbReference>
<name>X1J653_9ZZZZ</name>
<protein>
    <submittedName>
        <fullName evidence="1">Uncharacterized protein</fullName>
    </submittedName>
</protein>
<evidence type="ECO:0000313" key="1">
    <source>
        <dbReference type="EMBL" id="GAH90196.1"/>
    </source>
</evidence>
<proteinExistence type="predicted"/>
<reference evidence="1" key="1">
    <citation type="journal article" date="2014" name="Front. Microbiol.">
        <title>High frequency of phylogenetically diverse reductive dehalogenase-homologous genes in deep subseafloor sedimentary metagenomes.</title>
        <authorList>
            <person name="Kawai M."/>
            <person name="Futagami T."/>
            <person name="Toyoda A."/>
            <person name="Takaki Y."/>
            <person name="Nishi S."/>
            <person name="Hori S."/>
            <person name="Arai W."/>
            <person name="Tsubouchi T."/>
            <person name="Morono Y."/>
            <person name="Uchiyama I."/>
            <person name="Ito T."/>
            <person name="Fujiyama A."/>
            <person name="Inagaki F."/>
            <person name="Takami H."/>
        </authorList>
    </citation>
    <scope>NUCLEOTIDE SEQUENCE</scope>
    <source>
        <strain evidence="1">Expedition CK06-06</strain>
    </source>
</reference>